<protein>
    <submittedName>
        <fullName evidence="2">Uncharacterized protein</fullName>
    </submittedName>
</protein>
<reference evidence="2" key="1">
    <citation type="submission" date="2021-01" db="EMBL/GenBank/DDBJ databases">
        <title>Whole genome shotgun sequence of Planotetraspora silvatica NBRC 100141.</title>
        <authorList>
            <person name="Komaki H."/>
            <person name="Tamura T."/>
        </authorList>
    </citation>
    <scope>NUCLEOTIDE SEQUENCE</scope>
    <source>
        <strain evidence="2">NBRC 100141</strain>
    </source>
</reference>
<accession>A0A8J3XNZ9</accession>
<dbReference type="EMBL" id="BOOQ01000021">
    <property type="protein sequence ID" value="GII46866.1"/>
    <property type="molecule type" value="Genomic_DNA"/>
</dbReference>
<name>A0A8J3XNZ9_9ACTN</name>
<dbReference type="RefSeq" id="WP_203974955.1">
    <property type="nucleotide sequence ID" value="NZ_BAAAKY010000014.1"/>
</dbReference>
<dbReference type="Proteomes" id="UP000644610">
    <property type="component" value="Unassembled WGS sequence"/>
</dbReference>
<organism evidence="2 3">
    <name type="scientific">Planotetraspora silvatica</name>
    <dbReference type="NCBI Taxonomy" id="234614"/>
    <lineage>
        <taxon>Bacteria</taxon>
        <taxon>Bacillati</taxon>
        <taxon>Actinomycetota</taxon>
        <taxon>Actinomycetes</taxon>
        <taxon>Streptosporangiales</taxon>
        <taxon>Streptosporangiaceae</taxon>
        <taxon>Planotetraspora</taxon>
    </lineage>
</organism>
<feature type="transmembrane region" description="Helical" evidence="1">
    <location>
        <begin position="72"/>
        <end position="101"/>
    </location>
</feature>
<keyword evidence="1" id="KW-1133">Transmembrane helix</keyword>
<feature type="transmembrane region" description="Helical" evidence="1">
    <location>
        <begin position="37"/>
        <end position="60"/>
    </location>
</feature>
<keyword evidence="1" id="KW-0812">Transmembrane</keyword>
<gene>
    <name evidence="2" type="ORF">Psi02_32900</name>
</gene>
<evidence type="ECO:0000256" key="1">
    <source>
        <dbReference type="SAM" id="Phobius"/>
    </source>
</evidence>
<dbReference type="AlphaFoldDB" id="A0A8J3XNZ9"/>
<feature type="transmembrane region" description="Helical" evidence="1">
    <location>
        <begin position="12"/>
        <end position="30"/>
    </location>
</feature>
<comment type="caution">
    <text evidence="2">The sequence shown here is derived from an EMBL/GenBank/DDBJ whole genome shotgun (WGS) entry which is preliminary data.</text>
</comment>
<evidence type="ECO:0000313" key="3">
    <source>
        <dbReference type="Proteomes" id="UP000644610"/>
    </source>
</evidence>
<keyword evidence="1" id="KW-0472">Membrane</keyword>
<keyword evidence="3" id="KW-1185">Reference proteome</keyword>
<evidence type="ECO:0000313" key="2">
    <source>
        <dbReference type="EMBL" id="GII46866.1"/>
    </source>
</evidence>
<sequence>MISSRNGWDPLAAIAVLIAVAMLVLYVVLIRQQGGHAAAWFLGGLAVAALLGIYGVAHAAPRRGLALAVSGVVLMLLGILGILSIGLPILGAGVLAVVAAARSR</sequence>
<proteinExistence type="predicted"/>